<gene>
    <name evidence="1" type="ORF">DORFOR_00467</name>
</gene>
<accession>B0G2K3</accession>
<dbReference type="PaxDb" id="411461-DORFOR_00467"/>
<comment type="caution">
    <text evidence="1">The sequence shown here is derived from an EMBL/GenBank/DDBJ whole genome shotgun (WGS) entry which is preliminary data.</text>
</comment>
<evidence type="ECO:0000313" key="1">
    <source>
        <dbReference type="EMBL" id="EDR48132.1"/>
    </source>
</evidence>
<evidence type="ECO:0000313" key="2">
    <source>
        <dbReference type="Proteomes" id="UP000005359"/>
    </source>
</evidence>
<organism evidence="1 2">
    <name type="scientific">Dorea formicigenerans ATCC 27755</name>
    <dbReference type="NCBI Taxonomy" id="411461"/>
    <lineage>
        <taxon>Bacteria</taxon>
        <taxon>Bacillati</taxon>
        <taxon>Bacillota</taxon>
        <taxon>Clostridia</taxon>
        <taxon>Lachnospirales</taxon>
        <taxon>Lachnospiraceae</taxon>
        <taxon>Dorea</taxon>
    </lineage>
</organism>
<proteinExistence type="predicted"/>
<name>B0G2K3_9FIRM</name>
<dbReference type="STRING" id="411461.DORFOR_00467"/>
<dbReference type="EMBL" id="AAXA02000008">
    <property type="protein sequence ID" value="EDR48132.1"/>
    <property type="molecule type" value="Genomic_DNA"/>
</dbReference>
<dbReference type="Proteomes" id="UP000005359">
    <property type="component" value="Unassembled WGS sequence"/>
</dbReference>
<dbReference type="AlphaFoldDB" id="B0G2K3"/>
<sequence>MPRRFTLSDYLHPDKALWPPEQPPKLALYVYPDHQKRYVPQMLHPFEGSLSFEPVVASTQCNMDNISSSVRPLKKGLFLKMGKNFFKIVPPVGNQTYKLYLLHYDSNRNKNFML</sequence>
<reference evidence="1 2" key="2">
    <citation type="submission" date="2007-10" db="EMBL/GenBank/DDBJ databases">
        <authorList>
            <person name="Fulton L."/>
            <person name="Clifton S."/>
            <person name="Fulton B."/>
            <person name="Xu J."/>
            <person name="Minx P."/>
            <person name="Pepin K.H."/>
            <person name="Johnson M."/>
            <person name="Thiruvilangam P."/>
            <person name="Bhonagiri V."/>
            <person name="Nash W.E."/>
            <person name="Wang C."/>
            <person name="Mardis E.R."/>
            <person name="Wilson R.K."/>
        </authorList>
    </citation>
    <scope>NUCLEOTIDE SEQUENCE [LARGE SCALE GENOMIC DNA]</scope>
    <source>
        <strain evidence="1 2">ATCC 27755</strain>
    </source>
</reference>
<protein>
    <submittedName>
        <fullName evidence="1">Uncharacterized protein</fullName>
    </submittedName>
</protein>
<reference evidence="1 2" key="1">
    <citation type="submission" date="2007-10" db="EMBL/GenBank/DDBJ databases">
        <title>Draft genome sequence of Dorea formicigenerans(ATCC 27755).</title>
        <authorList>
            <person name="Sudarsanam P."/>
            <person name="Ley R."/>
            <person name="Guruge J."/>
            <person name="Turnbaugh P.J."/>
            <person name="Mahowald M."/>
            <person name="Liep D."/>
            <person name="Gordon J."/>
        </authorList>
    </citation>
    <scope>NUCLEOTIDE SEQUENCE [LARGE SCALE GENOMIC DNA]</scope>
    <source>
        <strain evidence="1 2">ATCC 27755</strain>
    </source>
</reference>